<dbReference type="EMBL" id="BJXR01000074">
    <property type="protein sequence ID" value="GEN13086.1"/>
    <property type="molecule type" value="Genomic_DNA"/>
</dbReference>
<evidence type="ECO:0000256" key="1">
    <source>
        <dbReference type="ARBA" id="ARBA00007623"/>
    </source>
</evidence>
<evidence type="ECO:0000313" key="9">
    <source>
        <dbReference type="EMBL" id="SEU40945.1"/>
    </source>
</evidence>
<comment type="caution">
    <text evidence="8">The sequence shown here is derived from an EMBL/GenBank/DDBJ whole genome shotgun (WGS) entry which is preliminary data.</text>
</comment>
<feature type="active site" evidence="5">
    <location>
        <position position="118"/>
    </location>
</feature>
<dbReference type="STRING" id="1334629.MFUL124B02_41770"/>
<feature type="domain" description="Calpain catalytic" evidence="7">
    <location>
        <begin position="108"/>
        <end position="302"/>
    </location>
</feature>
<feature type="region of interest" description="Disordered" evidence="6">
    <location>
        <begin position="1"/>
        <end position="86"/>
    </location>
</feature>
<dbReference type="EMBL" id="FOIB01000016">
    <property type="protein sequence ID" value="SEU40945.1"/>
    <property type="molecule type" value="Genomic_DNA"/>
</dbReference>
<reference evidence="8 11" key="2">
    <citation type="submission" date="2019-07" db="EMBL/GenBank/DDBJ databases">
        <title>Whole genome shotgun sequence of Myxococcus fulvus NBRC 100333.</title>
        <authorList>
            <person name="Hosoyama A."/>
            <person name="Uohara A."/>
            <person name="Ohji S."/>
            <person name="Ichikawa N."/>
        </authorList>
    </citation>
    <scope>NUCLEOTIDE SEQUENCE [LARGE SCALE GENOMIC DNA]</scope>
    <source>
        <strain evidence="8 11">NBRC 100333</strain>
    </source>
</reference>
<keyword evidence="10" id="KW-1185">Reference proteome</keyword>
<dbReference type="OrthoDB" id="7325981at2"/>
<evidence type="ECO:0000313" key="8">
    <source>
        <dbReference type="EMBL" id="GEN13086.1"/>
    </source>
</evidence>
<feature type="active site" evidence="5">
    <location>
        <position position="281"/>
    </location>
</feature>
<dbReference type="GO" id="GO:0006508">
    <property type="term" value="P:proteolysis"/>
    <property type="evidence" value="ECO:0007669"/>
    <property type="project" value="UniProtKB-KW"/>
</dbReference>
<organism evidence="8 11">
    <name type="scientific">Myxococcus fulvus</name>
    <dbReference type="NCBI Taxonomy" id="33"/>
    <lineage>
        <taxon>Bacteria</taxon>
        <taxon>Pseudomonadati</taxon>
        <taxon>Myxococcota</taxon>
        <taxon>Myxococcia</taxon>
        <taxon>Myxococcales</taxon>
        <taxon>Cystobacterineae</taxon>
        <taxon>Myxococcaceae</taxon>
        <taxon>Myxococcus</taxon>
    </lineage>
</organism>
<dbReference type="AlphaFoldDB" id="A0A511TFY7"/>
<keyword evidence="4 5" id="KW-0788">Thiol protease</keyword>
<dbReference type="InterPro" id="IPR001300">
    <property type="entry name" value="Peptidase_C2_calpain_cat"/>
</dbReference>
<proteinExistence type="inferred from homology"/>
<dbReference type="PANTHER" id="PTHR10183:SF379">
    <property type="entry name" value="CALPAIN-5"/>
    <property type="match status" value="1"/>
</dbReference>
<evidence type="ECO:0000256" key="2">
    <source>
        <dbReference type="ARBA" id="ARBA00022670"/>
    </source>
</evidence>
<feature type="compositionally biased region" description="Basic and acidic residues" evidence="6">
    <location>
        <begin position="16"/>
        <end position="37"/>
    </location>
</feature>
<protein>
    <submittedName>
        <fullName evidence="9">Calpain family cysteine protease</fullName>
    </submittedName>
</protein>
<dbReference type="InterPro" id="IPR022684">
    <property type="entry name" value="Calpain_cysteine_protease"/>
</dbReference>
<dbReference type="InterPro" id="IPR038765">
    <property type="entry name" value="Papain-like_cys_pep_sf"/>
</dbReference>
<dbReference type="PROSITE" id="PS50203">
    <property type="entry name" value="CALPAIN_CAT"/>
    <property type="match status" value="1"/>
</dbReference>
<keyword evidence="2 5" id="KW-0645">Protease</keyword>
<dbReference type="SUPFAM" id="SSF54001">
    <property type="entry name" value="Cysteine proteinases"/>
    <property type="match status" value="1"/>
</dbReference>
<dbReference type="PRINTS" id="PR00704">
    <property type="entry name" value="CALPAIN"/>
</dbReference>
<name>A0A511TFY7_MYXFU</name>
<evidence type="ECO:0000313" key="10">
    <source>
        <dbReference type="Proteomes" id="UP000183760"/>
    </source>
</evidence>
<evidence type="ECO:0000256" key="3">
    <source>
        <dbReference type="ARBA" id="ARBA00022801"/>
    </source>
</evidence>
<dbReference type="PANTHER" id="PTHR10183">
    <property type="entry name" value="CALPAIN"/>
    <property type="match status" value="1"/>
</dbReference>
<accession>A0A511TFY7</accession>
<sequence>MSFKIGNEGSRVTQTTRKETEAVRPEVKKQEVRETKPEWASGRSQDGMLPPSRREQFAAALGQTFQASGAETPKTKDPKALDTNVTYGPVKNGSVFEAGTDGTKAHWNDVQQGQIGDCYLMTSMGAIARANPALIENMVKGPDASGNYTVTFQDKGKPVNITVTPDLPLNASGDPAYAGTPQEGGKAELWPALVEKAYAQWKGGYPEIVHGNSAKAMEAITGKKSSSLDVDSTTLADLDKRMKAGEALTAGTHDDLKILGFDLPDGTDGARYKDGTLVADHEYFITGVDTKAGTVTLRNPWGAGTPDIVLTEKEFQESFQYANSNPTK</sequence>
<evidence type="ECO:0000256" key="4">
    <source>
        <dbReference type="ARBA" id="ARBA00022807"/>
    </source>
</evidence>
<feature type="active site" evidence="5">
    <location>
        <position position="299"/>
    </location>
</feature>
<reference evidence="9 10" key="1">
    <citation type="submission" date="2016-10" db="EMBL/GenBank/DDBJ databases">
        <authorList>
            <person name="Varghese N."/>
            <person name="Submissions S."/>
        </authorList>
    </citation>
    <scope>NUCLEOTIDE SEQUENCE [LARGE SCALE GENOMIC DNA]</scope>
    <source>
        <strain evidence="9 10">DSM 16525</strain>
    </source>
</reference>
<evidence type="ECO:0000256" key="6">
    <source>
        <dbReference type="SAM" id="MobiDB-lite"/>
    </source>
</evidence>
<evidence type="ECO:0000256" key="5">
    <source>
        <dbReference type="PROSITE-ProRule" id="PRU00239"/>
    </source>
</evidence>
<dbReference type="Proteomes" id="UP000183760">
    <property type="component" value="Unassembled WGS sequence"/>
</dbReference>
<comment type="similarity">
    <text evidence="1">Belongs to the peptidase C2 family.</text>
</comment>
<dbReference type="SMART" id="SM00230">
    <property type="entry name" value="CysPc"/>
    <property type="match status" value="1"/>
</dbReference>
<evidence type="ECO:0000313" key="11">
    <source>
        <dbReference type="Proteomes" id="UP000321514"/>
    </source>
</evidence>
<keyword evidence="3 5" id="KW-0378">Hydrolase</keyword>
<dbReference type="GO" id="GO:0004198">
    <property type="term" value="F:calcium-dependent cysteine-type endopeptidase activity"/>
    <property type="evidence" value="ECO:0007669"/>
    <property type="project" value="InterPro"/>
</dbReference>
<dbReference type="Proteomes" id="UP000321514">
    <property type="component" value="Unassembled WGS sequence"/>
</dbReference>
<dbReference type="Pfam" id="PF00648">
    <property type="entry name" value="Peptidase_C2"/>
    <property type="match status" value="1"/>
</dbReference>
<evidence type="ECO:0000259" key="7">
    <source>
        <dbReference type="PROSITE" id="PS50203"/>
    </source>
</evidence>
<gene>
    <name evidence="8" type="ORF">MFU01_81230</name>
    <name evidence="9" type="ORF">SAMN05443572_11637</name>
</gene>
<dbReference type="RefSeq" id="WP_046717014.1">
    <property type="nucleotide sequence ID" value="NZ_BJXR01000074.1"/>
</dbReference>